<reference evidence="1" key="1">
    <citation type="journal article" date="2023" name="IScience">
        <title>Live-bearing cockroach genome reveals convergent evolutionary mechanisms linked to viviparity in insects and beyond.</title>
        <authorList>
            <person name="Fouks B."/>
            <person name="Harrison M.C."/>
            <person name="Mikhailova A.A."/>
            <person name="Marchal E."/>
            <person name="English S."/>
            <person name="Carruthers M."/>
            <person name="Jennings E.C."/>
            <person name="Chiamaka E.L."/>
            <person name="Frigard R.A."/>
            <person name="Pippel M."/>
            <person name="Attardo G.M."/>
            <person name="Benoit J.B."/>
            <person name="Bornberg-Bauer E."/>
            <person name="Tobe S.S."/>
        </authorList>
    </citation>
    <scope>NUCLEOTIDE SEQUENCE</scope>
    <source>
        <strain evidence="1">Stay&amp;Tobe</strain>
    </source>
</reference>
<proteinExistence type="predicted"/>
<evidence type="ECO:0000313" key="1">
    <source>
        <dbReference type="EMBL" id="KAJ9599996.1"/>
    </source>
</evidence>
<dbReference type="EMBL" id="JASPKZ010000460">
    <property type="protein sequence ID" value="KAJ9599996.1"/>
    <property type="molecule type" value="Genomic_DNA"/>
</dbReference>
<comment type="caution">
    <text evidence="1">The sequence shown here is derived from an EMBL/GenBank/DDBJ whole genome shotgun (WGS) entry which is preliminary data.</text>
</comment>
<feature type="non-terminal residue" evidence="1">
    <location>
        <position position="59"/>
    </location>
</feature>
<keyword evidence="2" id="KW-1185">Reference proteome</keyword>
<reference evidence="1" key="2">
    <citation type="submission" date="2023-05" db="EMBL/GenBank/DDBJ databases">
        <authorList>
            <person name="Fouks B."/>
        </authorList>
    </citation>
    <scope>NUCLEOTIDE SEQUENCE</scope>
    <source>
        <strain evidence="1">Stay&amp;Tobe</strain>
        <tissue evidence="1">Testes</tissue>
    </source>
</reference>
<organism evidence="1 2">
    <name type="scientific">Diploptera punctata</name>
    <name type="common">Pacific beetle cockroach</name>
    <dbReference type="NCBI Taxonomy" id="6984"/>
    <lineage>
        <taxon>Eukaryota</taxon>
        <taxon>Metazoa</taxon>
        <taxon>Ecdysozoa</taxon>
        <taxon>Arthropoda</taxon>
        <taxon>Hexapoda</taxon>
        <taxon>Insecta</taxon>
        <taxon>Pterygota</taxon>
        <taxon>Neoptera</taxon>
        <taxon>Polyneoptera</taxon>
        <taxon>Dictyoptera</taxon>
        <taxon>Blattodea</taxon>
        <taxon>Blaberoidea</taxon>
        <taxon>Blaberidae</taxon>
        <taxon>Diplopterinae</taxon>
        <taxon>Diploptera</taxon>
    </lineage>
</organism>
<protein>
    <submittedName>
        <fullName evidence="1">Uncharacterized protein</fullName>
    </submittedName>
</protein>
<dbReference type="AlphaFoldDB" id="A0AAD8ERR8"/>
<name>A0AAD8ERR8_DIPPU</name>
<sequence>MNESQSSMNRFVDQLLEILQEFVHDIHVRVPDLYSLQKFECICDMRSIKIYFTSIQDPV</sequence>
<feature type="non-terminal residue" evidence="1">
    <location>
        <position position="1"/>
    </location>
</feature>
<evidence type="ECO:0000313" key="2">
    <source>
        <dbReference type="Proteomes" id="UP001233999"/>
    </source>
</evidence>
<gene>
    <name evidence="1" type="ORF">L9F63_009706</name>
</gene>
<dbReference type="Proteomes" id="UP001233999">
    <property type="component" value="Unassembled WGS sequence"/>
</dbReference>
<accession>A0AAD8ERR8</accession>